<proteinExistence type="predicted"/>
<name>A0A699QMP1_TANCI</name>
<dbReference type="AlphaFoldDB" id="A0A699QMP1"/>
<accession>A0A699QMP1</accession>
<dbReference type="GO" id="GO:0004525">
    <property type="term" value="F:ribonuclease III activity"/>
    <property type="evidence" value="ECO:0007669"/>
    <property type="project" value="InterPro"/>
</dbReference>
<feature type="non-terminal residue" evidence="1">
    <location>
        <position position="1"/>
    </location>
</feature>
<dbReference type="SUPFAM" id="SSF69065">
    <property type="entry name" value="RNase III domain-like"/>
    <property type="match status" value="1"/>
</dbReference>
<dbReference type="InterPro" id="IPR036389">
    <property type="entry name" value="RNase_III_sf"/>
</dbReference>
<sequence length="101" mass="11659">LFRLDNLLRKKGNSEPREKEEHFVELPPENHVKKEEHFVELPSEVCVLKVIGFLREIGSEVSADRVLEAITAEIFNERVSLERLEVLGDAFLKLQLVDTFS</sequence>
<protein>
    <submittedName>
        <fullName evidence="1">Dicer-like protein 4 isoform X1</fullName>
    </submittedName>
</protein>
<dbReference type="GO" id="GO:0006396">
    <property type="term" value="P:RNA processing"/>
    <property type="evidence" value="ECO:0007669"/>
    <property type="project" value="InterPro"/>
</dbReference>
<gene>
    <name evidence="1" type="ORF">Tci_840363</name>
</gene>
<organism evidence="1">
    <name type="scientific">Tanacetum cinerariifolium</name>
    <name type="common">Dalmatian daisy</name>
    <name type="synonym">Chrysanthemum cinerariifolium</name>
    <dbReference type="NCBI Taxonomy" id="118510"/>
    <lineage>
        <taxon>Eukaryota</taxon>
        <taxon>Viridiplantae</taxon>
        <taxon>Streptophyta</taxon>
        <taxon>Embryophyta</taxon>
        <taxon>Tracheophyta</taxon>
        <taxon>Spermatophyta</taxon>
        <taxon>Magnoliopsida</taxon>
        <taxon>eudicotyledons</taxon>
        <taxon>Gunneridae</taxon>
        <taxon>Pentapetalae</taxon>
        <taxon>asterids</taxon>
        <taxon>campanulids</taxon>
        <taxon>Asterales</taxon>
        <taxon>Asteraceae</taxon>
        <taxon>Asteroideae</taxon>
        <taxon>Anthemideae</taxon>
        <taxon>Anthemidinae</taxon>
        <taxon>Tanacetum</taxon>
    </lineage>
</organism>
<reference evidence="1" key="1">
    <citation type="journal article" date="2019" name="Sci. Rep.">
        <title>Draft genome of Tanacetum cinerariifolium, the natural source of mosquito coil.</title>
        <authorList>
            <person name="Yamashiro T."/>
            <person name="Shiraishi A."/>
            <person name="Satake H."/>
            <person name="Nakayama K."/>
        </authorList>
    </citation>
    <scope>NUCLEOTIDE SEQUENCE</scope>
</reference>
<evidence type="ECO:0000313" key="1">
    <source>
        <dbReference type="EMBL" id="GFC68393.1"/>
    </source>
</evidence>
<dbReference type="EMBL" id="BKCJ011019940">
    <property type="protein sequence ID" value="GFC68393.1"/>
    <property type="molecule type" value="Genomic_DNA"/>
</dbReference>
<comment type="caution">
    <text evidence="1">The sequence shown here is derived from an EMBL/GenBank/DDBJ whole genome shotgun (WGS) entry which is preliminary data.</text>
</comment>
<dbReference type="Gene3D" id="1.10.1520.10">
    <property type="entry name" value="Ribonuclease III domain"/>
    <property type="match status" value="1"/>
</dbReference>